<reference evidence="1 2" key="1">
    <citation type="submission" date="2018-01" db="EMBL/GenBank/DDBJ databases">
        <authorList>
            <person name="Gentille G.M."/>
            <person name="Betsko A.J."/>
            <person name="Kukan E.N."/>
            <person name="Garlena R.A."/>
            <person name="Russell D.A."/>
            <person name="Pope W.H."/>
            <person name="Jacobs-Sera D."/>
            <person name="Hatfull G.F."/>
        </authorList>
    </citation>
    <scope>NUCLEOTIDE SEQUENCE [LARGE SCALE GENOMIC DNA]</scope>
</reference>
<sequence>MRPAAHSGDRYNYRSISMAESWNVKSTHPDCVHCEDAAEAGVRYANEAGRDLASWYVYEPVKGGATIQHEATVVRLS</sequence>
<keyword evidence="2" id="KW-1185">Reference proteome</keyword>
<gene>
    <name evidence="1" type="primary">61</name>
    <name evidence="1" type="ORF">PBI_HAMLET_61</name>
</gene>
<dbReference type="RefSeq" id="YP_009623162.1">
    <property type="nucleotide sequence ID" value="NC_042110.1"/>
</dbReference>
<evidence type="ECO:0000313" key="2">
    <source>
        <dbReference type="Proteomes" id="UP000241477"/>
    </source>
</evidence>
<dbReference type="Proteomes" id="UP000241477">
    <property type="component" value="Segment"/>
</dbReference>
<accession>A0A2L0HMF0</accession>
<dbReference type="EMBL" id="MG839019">
    <property type="protein sequence ID" value="AUX82897.1"/>
    <property type="molecule type" value="Genomic_DNA"/>
</dbReference>
<dbReference type="OrthoDB" id="36823at10239"/>
<proteinExistence type="predicted"/>
<name>A0A2L0HMF0_9CAUD</name>
<organism evidence="1 2">
    <name type="scientific">Microbacterium phage Hamlet</name>
    <dbReference type="NCBI Taxonomy" id="2079583"/>
    <lineage>
        <taxon>Viruses</taxon>
        <taxon>Duplodnaviria</taxon>
        <taxon>Heunggongvirae</taxon>
        <taxon>Uroviricota</taxon>
        <taxon>Caudoviricetes</taxon>
        <taxon>Ilzatvirus</taxon>
        <taxon>Ilzatvirus hamlet</taxon>
    </lineage>
</organism>
<evidence type="ECO:0000313" key="1">
    <source>
        <dbReference type="EMBL" id="AUX82897.1"/>
    </source>
</evidence>
<protein>
    <submittedName>
        <fullName evidence="1">Uncharacterized protein</fullName>
    </submittedName>
</protein>
<dbReference type="KEGG" id="vg:40099945"/>
<dbReference type="GeneID" id="40099945"/>